<feature type="transmembrane region" description="Helical" evidence="1">
    <location>
        <begin position="87"/>
        <end position="107"/>
    </location>
</feature>
<protein>
    <submittedName>
        <fullName evidence="2">Uncharacterized protein</fullName>
    </submittedName>
</protein>
<dbReference type="Proteomes" id="UP000198638">
    <property type="component" value="Unassembled WGS sequence"/>
</dbReference>
<accession>A0A1H4A3C0</accession>
<feature type="transmembrane region" description="Helical" evidence="1">
    <location>
        <begin position="16"/>
        <end position="35"/>
    </location>
</feature>
<dbReference type="RefSeq" id="WP_143130386.1">
    <property type="nucleotide sequence ID" value="NZ_FNRQ01000001.1"/>
</dbReference>
<keyword evidence="1" id="KW-1133">Transmembrane helix</keyword>
<evidence type="ECO:0000256" key="1">
    <source>
        <dbReference type="SAM" id="Phobius"/>
    </source>
</evidence>
<dbReference type="OrthoDB" id="9114215at2"/>
<keyword evidence="1" id="KW-0812">Transmembrane</keyword>
<feature type="transmembrane region" description="Helical" evidence="1">
    <location>
        <begin position="47"/>
        <end position="66"/>
    </location>
</feature>
<keyword evidence="3" id="KW-1185">Reference proteome</keyword>
<proteinExistence type="predicted"/>
<gene>
    <name evidence="2" type="ORF">SAMN05192564_1011012</name>
</gene>
<name>A0A1H4A3C0_9BURK</name>
<keyword evidence="1" id="KW-0472">Membrane</keyword>
<dbReference type="EMBL" id="FNRQ01000001">
    <property type="protein sequence ID" value="SEA30466.1"/>
    <property type="molecule type" value="Genomic_DNA"/>
</dbReference>
<dbReference type="AlphaFoldDB" id="A0A1H4A3C0"/>
<organism evidence="2 3">
    <name type="scientific">Paraburkholderia sartisoli</name>
    <dbReference type="NCBI Taxonomy" id="83784"/>
    <lineage>
        <taxon>Bacteria</taxon>
        <taxon>Pseudomonadati</taxon>
        <taxon>Pseudomonadota</taxon>
        <taxon>Betaproteobacteria</taxon>
        <taxon>Burkholderiales</taxon>
        <taxon>Burkholderiaceae</taxon>
        <taxon>Paraburkholderia</taxon>
    </lineage>
</organism>
<sequence>MMKVKKSEPEAGGRDAYGVMLVVVPAAIALAWGASFDGPAVRISHEYWRWMVPVAVAAAILIAWQIEKRLVGSWYTPRYARHQRQMGVGEAWVTGAIAAAVLAGFGTGAVANVMNQVAGVPYVTTYVVAGKFIERRKHTCYGLMLSKVGNPVDQFQMCVSQPEQESTVPGEIVRVSGRRSKYVDQIVSYSRAK</sequence>
<evidence type="ECO:0000313" key="2">
    <source>
        <dbReference type="EMBL" id="SEA30466.1"/>
    </source>
</evidence>
<reference evidence="3" key="1">
    <citation type="submission" date="2016-10" db="EMBL/GenBank/DDBJ databases">
        <authorList>
            <person name="Varghese N."/>
            <person name="Submissions S."/>
        </authorList>
    </citation>
    <scope>NUCLEOTIDE SEQUENCE [LARGE SCALE GENOMIC DNA]</scope>
    <source>
        <strain evidence="3">LMG 24000</strain>
    </source>
</reference>
<feature type="transmembrane region" description="Helical" evidence="1">
    <location>
        <begin position="113"/>
        <end position="133"/>
    </location>
</feature>
<evidence type="ECO:0000313" key="3">
    <source>
        <dbReference type="Proteomes" id="UP000198638"/>
    </source>
</evidence>